<sequence>MWLRLGVAEMRKLLLVVAAALCSAACTTTVAGTPKAAPTPTVTGPSGQISQYFGNLNVAGSKGPGPQREFLRETQHPDFTGDLCDLGDLTLREEPAMSTLRRDAKWRPQGGSKPRGDVYVVAVSVSVLRNGAALGEQIGLERLVLLDGKVYGFAPCPTG</sequence>
<reference evidence="2 3" key="1">
    <citation type="submission" date="2019-03" db="EMBL/GenBank/DDBJ databases">
        <title>Genomic Encyclopedia of Type Strains, Phase IV (KMG-IV): sequencing the most valuable type-strain genomes for metagenomic binning, comparative biology and taxonomic classification.</title>
        <authorList>
            <person name="Goeker M."/>
        </authorList>
    </citation>
    <scope>NUCLEOTIDE SEQUENCE [LARGE SCALE GENOMIC DNA]</scope>
    <source>
        <strain evidence="2 3">DSM 45361</strain>
    </source>
</reference>
<evidence type="ECO:0008006" key="4">
    <source>
        <dbReference type="Google" id="ProtNLM"/>
    </source>
</evidence>
<evidence type="ECO:0000313" key="2">
    <source>
        <dbReference type="EMBL" id="TDQ05449.1"/>
    </source>
</evidence>
<feature type="chain" id="PRO_5038569449" description="Lipoprotein" evidence="1">
    <location>
        <begin position="32"/>
        <end position="159"/>
    </location>
</feature>
<evidence type="ECO:0000256" key="1">
    <source>
        <dbReference type="SAM" id="SignalP"/>
    </source>
</evidence>
<organism evidence="2 3">
    <name type="scientific">Labedaea rhizosphaerae</name>
    <dbReference type="NCBI Taxonomy" id="598644"/>
    <lineage>
        <taxon>Bacteria</taxon>
        <taxon>Bacillati</taxon>
        <taxon>Actinomycetota</taxon>
        <taxon>Actinomycetes</taxon>
        <taxon>Pseudonocardiales</taxon>
        <taxon>Pseudonocardiaceae</taxon>
        <taxon>Labedaea</taxon>
    </lineage>
</organism>
<dbReference type="AlphaFoldDB" id="A0A4R6SMR7"/>
<keyword evidence="3" id="KW-1185">Reference proteome</keyword>
<evidence type="ECO:0000313" key="3">
    <source>
        <dbReference type="Proteomes" id="UP000295444"/>
    </source>
</evidence>
<keyword evidence="1" id="KW-0732">Signal</keyword>
<protein>
    <recommendedName>
        <fullName evidence="4">Lipoprotein</fullName>
    </recommendedName>
</protein>
<dbReference type="Proteomes" id="UP000295444">
    <property type="component" value="Unassembled WGS sequence"/>
</dbReference>
<gene>
    <name evidence="2" type="ORF">EV186_1011419</name>
</gene>
<comment type="caution">
    <text evidence="2">The sequence shown here is derived from an EMBL/GenBank/DDBJ whole genome shotgun (WGS) entry which is preliminary data.</text>
</comment>
<accession>A0A4R6SMR7</accession>
<proteinExistence type="predicted"/>
<dbReference type="EMBL" id="SNXZ01000001">
    <property type="protein sequence ID" value="TDQ05449.1"/>
    <property type="molecule type" value="Genomic_DNA"/>
</dbReference>
<feature type="signal peptide" evidence="1">
    <location>
        <begin position="1"/>
        <end position="31"/>
    </location>
</feature>
<name>A0A4R6SMR7_LABRH</name>